<sequence length="114" mass="13216">MLNGRTYIGILLEQQRQSATIFVWTSFLKRTHRVYYPVYCLMALSQTSLAWKLRRNSMNFETVGRVASPLALRLAARLRDFLPSRSSNCRAVLSCRSPRRLTFSVIMDNLLTEL</sequence>
<gene>
    <name evidence="1" type="ORF">LPLAT_LOCUS13382</name>
</gene>
<keyword evidence="2" id="KW-1185">Reference proteome</keyword>
<accession>A0AAV2P8F1</accession>
<dbReference type="EMBL" id="OZ034831">
    <property type="protein sequence ID" value="CAL1688289.1"/>
    <property type="molecule type" value="Genomic_DNA"/>
</dbReference>
<name>A0AAV2P8F1_9HYME</name>
<organism evidence="1 2">
    <name type="scientific">Lasius platythorax</name>
    <dbReference type="NCBI Taxonomy" id="488582"/>
    <lineage>
        <taxon>Eukaryota</taxon>
        <taxon>Metazoa</taxon>
        <taxon>Ecdysozoa</taxon>
        <taxon>Arthropoda</taxon>
        <taxon>Hexapoda</taxon>
        <taxon>Insecta</taxon>
        <taxon>Pterygota</taxon>
        <taxon>Neoptera</taxon>
        <taxon>Endopterygota</taxon>
        <taxon>Hymenoptera</taxon>
        <taxon>Apocrita</taxon>
        <taxon>Aculeata</taxon>
        <taxon>Formicoidea</taxon>
        <taxon>Formicidae</taxon>
        <taxon>Formicinae</taxon>
        <taxon>Lasius</taxon>
        <taxon>Lasius</taxon>
    </lineage>
</organism>
<dbReference type="AlphaFoldDB" id="A0AAV2P8F1"/>
<proteinExistence type="predicted"/>
<dbReference type="Proteomes" id="UP001497644">
    <property type="component" value="Chromosome 8"/>
</dbReference>
<reference evidence="1" key="1">
    <citation type="submission" date="2024-04" db="EMBL/GenBank/DDBJ databases">
        <authorList>
            <consortium name="Molecular Ecology Group"/>
        </authorList>
    </citation>
    <scope>NUCLEOTIDE SEQUENCE</scope>
</reference>
<evidence type="ECO:0000313" key="2">
    <source>
        <dbReference type="Proteomes" id="UP001497644"/>
    </source>
</evidence>
<evidence type="ECO:0000313" key="1">
    <source>
        <dbReference type="EMBL" id="CAL1688289.1"/>
    </source>
</evidence>
<protein>
    <submittedName>
        <fullName evidence="1">Uncharacterized protein</fullName>
    </submittedName>
</protein>